<dbReference type="OrthoDB" id="15077at2"/>
<keyword evidence="8" id="KW-1185">Reference proteome</keyword>
<feature type="domain" description="Glyoxalase-like" evidence="6">
    <location>
        <begin position="112"/>
        <end position="216"/>
    </location>
</feature>
<organism evidence="7 8">
    <name type="scientific">Gordonia bronchialis (strain ATCC 25592 / DSM 43247 / BCRC 13721 / JCM 3198 / KCTC 3076 / NBRC 16047 / NCTC 10667)</name>
    <name type="common">Rhodococcus bronchialis</name>
    <dbReference type="NCBI Taxonomy" id="526226"/>
    <lineage>
        <taxon>Bacteria</taxon>
        <taxon>Bacillati</taxon>
        <taxon>Actinomycetota</taxon>
        <taxon>Actinomycetes</taxon>
        <taxon>Mycobacteriales</taxon>
        <taxon>Gordoniaceae</taxon>
        <taxon>Gordonia</taxon>
    </lineage>
</organism>
<evidence type="ECO:0000256" key="4">
    <source>
        <dbReference type="ARBA" id="ARBA00021735"/>
    </source>
</evidence>
<protein>
    <recommendedName>
        <fullName evidence="4">Putative pterin-4-alpha-carbinolamine dehydratase</fullName>
        <ecNumber evidence="3">4.2.1.96</ecNumber>
    </recommendedName>
</protein>
<dbReference type="HOGENOM" id="CLU_109854_0_0_11"/>
<gene>
    <name evidence="7" type="ordered locus">Gbro_0586</name>
</gene>
<dbReference type="eggNOG" id="COG2154">
    <property type="taxonomic scope" value="Bacteria"/>
</dbReference>
<evidence type="ECO:0000313" key="8">
    <source>
        <dbReference type="Proteomes" id="UP000001219"/>
    </source>
</evidence>
<dbReference type="EMBL" id="CP001802">
    <property type="protein sequence ID" value="ACY19914.1"/>
    <property type="molecule type" value="Genomic_DNA"/>
</dbReference>
<dbReference type="KEGG" id="gbr:Gbro_0586"/>
<evidence type="ECO:0000256" key="1">
    <source>
        <dbReference type="ARBA" id="ARBA00001554"/>
    </source>
</evidence>
<dbReference type="GO" id="GO:0008124">
    <property type="term" value="F:4-alpha-hydroxytetrahydrobiopterin dehydratase activity"/>
    <property type="evidence" value="ECO:0007669"/>
    <property type="project" value="UniProtKB-EC"/>
</dbReference>
<dbReference type="Gene3D" id="3.30.1360.20">
    <property type="entry name" value="Transcriptional coactivator/pterin dehydratase"/>
    <property type="match status" value="1"/>
</dbReference>
<comment type="similarity">
    <text evidence="2">Belongs to the pterin-4-alpha-carbinolamine dehydratase family.</text>
</comment>
<evidence type="ECO:0000256" key="5">
    <source>
        <dbReference type="ARBA" id="ARBA00023239"/>
    </source>
</evidence>
<dbReference type="SUPFAM" id="SSF54593">
    <property type="entry name" value="Glyoxalase/Bleomycin resistance protein/Dihydroxybiphenyl dioxygenase"/>
    <property type="match status" value="1"/>
</dbReference>
<proteinExistence type="inferred from homology"/>
<evidence type="ECO:0000256" key="3">
    <source>
        <dbReference type="ARBA" id="ARBA00013252"/>
    </source>
</evidence>
<sequence length="225" mass="24051">MTGSSGTPVSAAAATEVVSDPWRVLADKLVAAYQTGSMVKGGEFVARIIDAAEAAGHHPDIDLRYGTVHLVLTTHSAHQLTEADVALANTIAQIASELGIEPSGTSVAQVDIAIDALDIAAIRPFWTAVLGFRDAAESEPIDLVDPDGRLPGVWFQQMDEARPQRNRIHLDVLVPHDVVHERLQAALTAGGQLLSDEYAPAFWVLADAEGNEACLCTWQGRNSER</sequence>
<name>D0LEJ6_GORB4</name>
<comment type="catalytic activity">
    <reaction evidence="1">
        <text>(4aS,6R)-4a-hydroxy-L-erythro-5,6,7,8-tetrahydrobiopterin = (6R)-L-erythro-6,7-dihydrobiopterin + H2O</text>
        <dbReference type="Rhea" id="RHEA:11920"/>
        <dbReference type="ChEBI" id="CHEBI:15377"/>
        <dbReference type="ChEBI" id="CHEBI:15642"/>
        <dbReference type="ChEBI" id="CHEBI:43120"/>
        <dbReference type="EC" id="4.2.1.96"/>
    </reaction>
</comment>
<dbReference type="InterPro" id="IPR001533">
    <property type="entry name" value="Pterin_deHydtase"/>
</dbReference>
<dbReference type="InterPro" id="IPR036428">
    <property type="entry name" value="PCD_sf"/>
</dbReference>
<evidence type="ECO:0000313" key="7">
    <source>
        <dbReference type="EMBL" id="ACY19914.1"/>
    </source>
</evidence>
<evidence type="ECO:0000259" key="6">
    <source>
        <dbReference type="Pfam" id="PF18029"/>
    </source>
</evidence>
<dbReference type="Proteomes" id="UP000001219">
    <property type="component" value="Chromosome"/>
</dbReference>
<reference evidence="8" key="1">
    <citation type="submission" date="2009-10" db="EMBL/GenBank/DDBJ databases">
        <title>The complete chromosome of Gordonia bronchialis DSM 43247.</title>
        <authorList>
            <consortium name="US DOE Joint Genome Institute (JGI-PGF)"/>
            <person name="Lucas S."/>
            <person name="Copeland A."/>
            <person name="Lapidus A."/>
            <person name="Glavina del Rio T."/>
            <person name="Dalin E."/>
            <person name="Tice H."/>
            <person name="Bruce D."/>
            <person name="Goodwin L."/>
            <person name="Pitluck S."/>
            <person name="Kyrpides N."/>
            <person name="Mavromatis K."/>
            <person name="Ivanova N."/>
            <person name="Ovchinnikova G."/>
            <person name="Saunders E."/>
            <person name="Brettin T."/>
            <person name="Detter J.C."/>
            <person name="Han C."/>
            <person name="Larimer F."/>
            <person name="Land M."/>
            <person name="Hauser L."/>
            <person name="Markowitz V."/>
            <person name="Cheng J.-F."/>
            <person name="Hugenholtz P."/>
            <person name="Woyke T."/>
            <person name="Wu D."/>
            <person name="Jando M."/>
            <person name="Schneider S."/>
            <person name="Goeker M."/>
            <person name="Klenk H.-P."/>
            <person name="Eisen J.A."/>
        </authorList>
    </citation>
    <scope>NUCLEOTIDE SEQUENCE [LARGE SCALE GENOMIC DNA]</scope>
    <source>
        <strain evidence="8">ATCC 25592 / DSM 43247 / BCRC 13721 / JCM 3198 / KCTC 3076 / NBRC 16047 / NCTC 10667</strain>
    </source>
</reference>
<dbReference type="InterPro" id="IPR041581">
    <property type="entry name" value="Glyoxalase_6"/>
</dbReference>
<dbReference type="EC" id="4.2.1.96" evidence="3"/>
<accession>D0LEJ6</accession>
<dbReference type="GO" id="GO:0006729">
    <property type="term" value="P:tetrahydrobiopterin biosynthetic process"/>
    <property type="evidence" value="ECO:0007669"/>
    <property type="project" value="InterPro"/>
</dbReference>
<dbReference type="STRING" id="526226.Gbro_0586"/>
<dbReference type="Gene3D" id="3.10.180.10">
    <property type="entry name" value="2,3-Dihydroxybiphenyl 1,2-Dioxygenase, domain 1"/>
    <property type="match status" value="1"/>
</dbReference>
<dbReference type="Pfam" id="PF01329">
    <property type="entry name" value="Pterin_4a"/>
    <property type="match status" value="1"/>
</dbReference>
<reference evidence="7 8" key="2">
    <citation type="journal article" date="2010" name="Stand. Genomic Sci.">
        <title>Complete genome sequence of Gordonia bronchialis type strain (3410).</title>
        <authorList>
            <person name="Ivanova N."/>
            <person name="Sikorski J."/>
            <person name="Jando M."/>
            <person name="Lapidus A."/>
            <person name="Nolan M."/>
            <person name="Lucas S."/>
            <person name="Del Rio T.G."/>
            <person name="Tice H."/>
            <person name="Copeland A."/>
            <person name="Cheng J.F."/>
            <person name="Chen F."/>
            <person name="Bruce D."/>
            <person name="Goodwin L."/>
            <person name="Pitluck S."/>
            <person name="Mavromatis K."/>
            <person name="Ovchinnikova G."/>
            <person name="Pati A."/>
            <person name="Chen A."/>
            <person name="Palaniappan K."/>
            <person name="Land M."/>
            <person name="Hauser L."/>
            <person name="Chang Y.J."/>
            <person name="Jeffries C.D."/>
            <person name="Chain P."/>
            <person name="Saunders E."/>
            <person name="Han C."/>
            <person name="Detter J.C."/>
            <person name="Brettin T."/>
            <person name="Rohde M."/>
            <person name="Goker M."/>
            <person name="Bristow J."/>
            <person name="Eisen J.A."/>
            <person name="Markowitz V."/>
            <person name="Hugenholtz P."/>
            <person name="Klenk H.P."/>
            <person name="Kyrpides N.C."/>
        </authorList>
    </citation>
    <scope>NUCLEOTIDE SEQUENCE [LARGE SCALE GENOMIC DNA]</scope>
    <source>
        <strain evidence="8">ATCC 25592 / DSM 43247 / BCRC 13721 / JCM 3198 / KCTC 3076 / NBRC 16047 / NCTC 10667</strain>
    </source>
</reference>
<dbReference type="CDD" id="cd00488">
    <property type="entry name" value="PCD_DCoH"/>
    <property type="match status" value="1"/>
</dbReference>
<dbReference type="InterPro" id="IPR029068">
    <property type="entry name" value="Glyas_Bleomycin-R_OHBP_Dase"/>
</dbReference>
<dbReference type="AlphaFoldDB" id="D0LEJ6"/>
<dbReference type="RefSeq" id="WP_012832501.1">
    <property type="nucleotide sequence ID" value="NC_013441.1"/>
</dbReference>
<dbReference type="Pfam" id="PF18029">
    <property type="entry name" value="Glyoxalase_6"/>
    <property type="match status" value="1"/>
</dbReference>
<evidence type="ECO:0000256" key="2">
    <source>
        <dbReference type="ARBA" id="ARBA00006472"/>
    </source>
</evidence>
<keyword evidence="5" id="KW-0456">Lyase</keyword>
<dbReference type="SUPFAM" id="SSF55248">
    <property type="entry name" value="PCD-like"/>
    <property type="match status" value="1"/>
</dbReference>
<dbReference type="PANTHER" id="PTHR35908:SF1">
    <property type="entry name" value="CONSERVED PROTEIN"/>
    <property type="match status" value="1"/>
</dbReference>
<dbReference type="PANTHER" id="PTHR35908">
    <property type="entry name" value="HYPOTHETICAL FUSION PROTEIN"/>
    <property type="match status" value="1"/>
</dbReference>